<evidence type="ECO:0000313" key="2">
    <source>
        <dbReference type="EMBL" id="KAI9251395.1"/>
    </source>
</evidence>
<dbReference type="SUPFAM" id="SSF48452">
    <property type="entry name" value="TPR-like"/>
    <property type="match status" value="1"/>
</dbReference>
<feature type="domain" description="F-box" evidence="1">
    <location>
        <begin position="158"/>
        <end position="199"/>
    </location>
</feature>
<dbReference type="EMBL" id="JAIXMP010000030">
    <property type="protein sequence ID" value="KAI9251395.1"/>
    <property type="molecule type" value="Genomic_DNA"/>
</dbReference>
<protein>
    <recommendedName>
        <fullName evidence="1">F-box domain-containing protein</fullName>
    </recommendedName>
</protein>
<accession>A0AAD5K2M1</accession>
<dbReference type="Gene3D" id="1.25.40.10">
    <property type="entry name" value="Tetratricopeptide repeat domain"/>
    <property type="match status" value="1"/>
</dbReference>
<dbReference type="AlphaFoldDB" id="A0AAD5K2M1"/>
<dbReference type="InterPro" id="IPR011990">
    <property type="entry name" value="TPR-like_helical_dom_sf"/>
</dbReference>
<dbReference type="SUPFAM" id="SSF81383">
    <property type="entry name" value="F-box domain"/>
    <property type="match status" value="1"/>
</dbReference>
<evidence type="ECO:0000259" key="1">
    <source>
        <dbReference type="SMART" id="SM00256"/>
    </source>
</evidence>
<evidence type="ECO:0000313" key="3">
    <source>
        <dbReference type="Proteomes" id="UP001209540"/>
    </source>
</evidence>
<reference evidence="2" key="1">
    <citation type="journal article" date="2022" name="IScience">
        <title>Evolution of zygomycete secretomes and the origins of terrestrial fungal ecologies.</title>
        <authorList>
            <person name="Chang Y."/>
            <person name="Wang Y."/>
            <person name="Mondo S."/>
            <person name="Ahrendt S."/>
            <person name="Andreopoulos W."/>
            <person name="Barry K."/>
            <person name="Beard J."/>
            <person name="Benny G.L."/>
            <person name="Blankenship S."/>
            <person name="Bonito G."/>
            <person name="Cuomo C."/>
            <person name="Desiro A."/>
            <person name="Gervers K.A."/>
            <person name="Hundley H."/>
            <person name="Kuo A."/>
            <person name="LaButti K."/>
            <person name="Lang B.F."/>
            <person name="Lipzen A."/>
            <person name="O'Donnell K."/>
            <person name="Pangilinan J."/>
            <person name="Reynolds N."/>
            <person name="Sandor L."/>
            <person name="Smith M.E."/>
            <person name="Tsang A."/>
            <person name="Grigoriev I.V."/>
            <person name="Stajich J.E."/>
            <person name="Spatafora J.W."/>
        </authorList>
    </citation>
    <scope>NUCLEOTIDE SEQUENCE</scope>
    <source>
        <strain evidence="2">RSA 2281</strain>
    </source>
</reference>
<sequence>MMNVQTLVNHWNAYKVNSFDVSTIHRAWHAYKNNNFQESIHCATIGVNDQIDNLAVSLYIRASAQGMAGDYDSAIMDAKLMIKLMPSAGHLLLGNLYSLQCHYTKAMKAYQRGLSQYLTASDEHCHQDQEDVYKVLLEQGYKYTQTKVNQRMDIIRMMPIEILDHIVMDYLTLMDRMTLLQVCKSWRNLASSFPRWWSFINNDTDIIAEDVFFLGCHVDDHILNMNINVTRYDNFNKIFTQMKHGKYHALKRLGIKCKYHNNLRFSF</sequence>
<dbReference type="InterPro" id="IPR001810">
    <property type="entry name" value="F-box_dom"/>
</dbReference>
<dbReference type="Pfam" id="PF00646">
    <property type="entry name" value="F-box"/>
    <property type="match status" value="1"/>
</dbReference>
<dbReference type="Proteomes" id="UP001209540">
    <property type="component" value="Unassembled WGS sequence"/>
</dbReference>
<reference evidence="2" key="2">
    <citation type="submission" date="2023-02" db="EMBL/GenBank/DDBJ databases">
        <authorList>
            <consortium name="DOE Joint Genome Institute"/>
            <person name="Mondo S.J."/>
            <person name="Chang Y."/>
            <person name="Wang Y."/>
            <person name="Ahrendt S."/>
            <person name="Andreopoulos W."/>
            <person name="Barry K."/>
            <person name="Beard J."/>
            <person name="Benny G.L."/>
            <person name="Blankenship S."/>
            <person name="Bonito G."/>
            <person name="Cuomo C."/>
            <person name="Desiro A."/>
            <person name="Gervers K.A."/>
            <person name="Hundley H."/>
            <person name="Kuo A."/>
            <person name="LaButti K."/>
            <person name="Lang B.F."/>
            <person name="Lipzen A."/>
            <person name="O'Donnell K."/>
            <person name="Pangilinan J."/>
            <person name="Reynolds N."/>
            <person name="Sandor L."/>
            <person name="Smith M.W."/>
            <person name="Tsang A."/>
            <person name="Grigoriev I.V."/>
            <person name="Stajich J.E."/>
            <person name="Spatafora J.W."/>
        </authorList>
    </citation>
    <scope>NUCLEOTIDE SEQUENCE</scope>
    <source>
        <strain evidence="2">RSA 2281</strain>
    </source>
</reference>
<organism evidence="2 3">
    <name type="scientific">Phascolomyces articulosus</name>
    <dbReference type="NCBI Taxonomy" id="60185"/>
    <lineage>
        <taxon>Eukaryota</taxon>
        <taxon>Fungi</taxon>
        <taxon>Fungi incertae sedis</taxon>
        <taxon>Mucoromycota</taxon>
        <taxon>Mucoromycotina</taxon>
        <taxon>Mucoromycetes</taxon>
        <taxon>Mucorales</taxon>
        <taxon>Lichtheimiaceae</taxon>
        <taxon>Phascolomyces</taxon>
    </lineage>
</organism>
<name>A0AAD5K2M1_9FUNG</name>
<keyword evidence="3" id="KW-1185">Reference proteome</keyword>
<comment type="caution">
    <text evidence="2">The sequence shown here is derived from an EMBL/GenBank/DDBJ whole genome shotgun (WGS) entry which is preliminary data.</text>
</comment>
<dbReference type="InterPro" id="IPR036047">
    <property type="entry name" value="F-box-like_dom_sf"/>
</dbReference>
<dbReference type="Gene3D" id="1.20.1280.50">
    <property type="match status" value="1"/>
</dbReference>
<gene>
    <name evidence="2" type="ORF">BDA99DRAFT_201257</name>
</gene>
<dbReference type="SMART" id="SM00256">
    <property type="entry name" value="FBOX"/>
    <property type="match status" value="1"/>
</dbReference>
<proteinExistence type="predicted"/>